<proteinExistence type="predicted"/>
<dbReference type="Proteomes" id="UP001202717">
    <property type="component" value="Chromosome"/>
</dbReference>
<name>A0ABY7RY96_9FLAO</name>
<reference evidence="2 3" key="1">
    <citation type="submission" date="2023-01" db="EMBL/GenBank/DDBJ databases">
        <title>Psychroserpens ponticola sp. nov., isolated from seawater.</title>
        <authorList>
            <person name="Kristyanto S."/>
            <person name="Jung J."/>
            <person name="Kim J.M."/>
            <person name="Jeon C.O."/>
        </authorList>
    </citation>
    <scope>NUCLEOTIDE SEQUENCE [LARGE SCALE GENOMIC DNA]</scope>
    <source>
        <strain evidence="2 3">MSW6</strain>
    </source>
</reference>
<feature type="transmembrane region" description="Helical" evidence="1">
    <location>
        <begin position="32"/>
        <end position="55"/>
    </location>
</feature>
<keyword evidence="1" id="KW-0472">Membrane</keyword>
<feature type="transmembrane region" description="Helical" evidence="1">
    <location>
        <begin position="105"/>
        <end position="122"/>
    </location>
</feature>
<gene>
    <name evidence="2" type="ORF">MUN68_016910</name>
</gene>
<evidence type="ECO:0000256" key="1">
    <source>
        <dbReference type="SAM" id="Phobius"/>
    </source>
</evidence>
<accession>A0ABY7RY96</accession>
<sequence>MNYYYLLFALSFIIFGIHNSISSRIKDGEMLATGSFLSNLMLRATPWIGYIVLAINLYYSFYWIYSVLIFFVGLLIVPAVTIKILSLVTPSGVLKYIINPYPKTIIAYIALSILIIVLLLISI</sequence>
<evidence type="ECO:0000313" key="2">
    <source>
        <dbReference type="EMBL" id="WCO01727.1"/>
    </source>
</evidence>
<dbReference type="EMBL" id="CP116221">
    <property type="protein sequence ID" value="WCO01727.1"/>
    <property type="molecule type" value="Genomic_DNA"/>
</dbReference>
<organism evidence="2 3">
    <name type="scientific">Psychroserpens ponticola</name>
    <dbReference type="NCBI Taxonomy" id="2932268"/>
    <lineage>
        <taxon>Bacteria</taxon>
        <taxon>Pseudomonadati</taxon>
        <taxon>Bacteroidota</taxon>
        <taxon>Flavobacteriia</taxon>
        <taxon>Flavobacteriales</taxon>
        <taxon>Flavobacteriaceae</taxon>
        <taxon>Psychroserpens</taxon>
    </lineage>
</organism>
<keyword evidence="3" id="KW-1185">Reference proteome</keyword>
<evidence type="ECO:0000313" key="3">
    <source>
        <dbReference type="Proteomes" id="UP001202717"/>
    </source>
</evidence>
<keyword evidence="1" id="KW-0812">Transmembrane</keyword>
<dbReference type="RefSeq" id="WP_249992725.1">
    <property type="nucleotide sequence ID" value="NZ_CP116221.1"/>
</dbReference>
<keyword evidence="1" id="KW-1133">Transmembrane helix</keyword>
<feature type="transmembrane region" description="Helical" evidence="1">
    <location>
        <begin position="62"/>
        <end position="85"/>
    </location>
</feature>
<protein>
    <submittedName>
        <fullName evidence="2">Uncharacterized protein</fullName>
    </submittedName>
</protein>